<dbReference type="RefSeq" id="WP_155723971.1">
    <property type="nucleotide sequence ID" value="NZ_LUKF01000013.1"/>
</dbReference>
<reference evidence="3 4" key="1">
    <citation type="submission" date="2016-03" db="EMBL/GenBank/DDBJ databases">
        <authorList>
            <person name="Ploux O."/>
        </authorList>
    </citation>
    <scope>NUCLEOTIDE SEQUENCE [LARGE SCALE GENOMIC DNA]</scope>
    <source>
        <strain evidence="3 4">BER2</strain>
    </source>
</reference>
<feature type="region of interest" description="Disordered" evidence="1">
    <location>
        <begin position="203"/>
        <end position="239"/>
    </location>
</feature>
<evidence type="ECO:0000313" key="4">
    <source>
        <dbReference type="Proteomes" id="UP000075391"/>
    </source>
</evidence>
<name>A0A150WKM9_BDEBC</name>
<dbReference type="EMBL" id="LUKF01000013">
    <property type="protein sequence ID" value="KYG64163.1"/>
    <property type="molecule type" value="Genomic_DNA"/>
</dbReference>
<proteinExistence type="predicted"/>
<keyword evidence="2" id="KW-0732">Signal</keyword>
<feature type="chain" id="PRO_5007573157" evidence="2">
    <location>
        <begin position="23"/>
        <end position="239"/>
    </location>
</feature>
<evidence type="ECO:0000256" key="2">
    <source>
        <dbReference type="SAM" id="SignalP"/>
    </source>
</evidence>
<accession>A0A150WKM9</accession>
<gene>
    <name evidence="3" type="ORF">AZI85_17445</name>
</gene>
<evidence type="ECO:0000313" key="3">
    <source>
        <dbReference type="EMBL" id="KYG64163.1"/>
    </source>
</evidence>
<protein>
    <submittedName>
        <fullName evidence="3">Uncharacterized protein</fullName>
    </submittedName>
</protein>
<organism evidence="3 4">
    <name type="scientific">Bdellovibrio bacteriovorus</name>
    <dbReference type="NCBI Taxonomy" id="959"/>
    <lineage>
        <taxon>Bacteria</taxon>
        <taxon>Pseudomonadati</taxon>
        <taxon>Bdellovibrionota</taxon>
        <taxon>Bdellovibrionia</taxon>
        <taxon>Bdellovibrionales</taxon>
        <taxon>Pseudobdellovibrionaceae</taxon>
        <taxon>Bdellovibrio</taxon>
    </lineage>
</organism>
<evidence type="ECO:0000256" key="1">
    <source>
        <dbReference type="SAM" id="MobiDB-lite"/>
    </source>
</evidence>
<feature type="compositionally biased region" description="Basic and acidic residues" evidence="1">
    <location>
        <begin position="227"/>
        <end position="239"/>
    </location>
</feature>
<feature type="signal peptide" evidence="2">
    <location>
        <begin position="1"/>
        <end position="22"/>
    </location>
</feature>
<sequence>MHKYFVVPILTSALLMFNLSFADITTPDGKRHFSIIKGKRQLTEKHLTVANIVVGKDTIDLVFKKLGRANGVEDRGSGKSYCYKMPTGESVEFLITPDDKRVVYSASVSIEPNHPKCKKLQASISKDSYSKFVLGTDKKKLIKEFGDPSFESKQYFGYQWQIDIKTKECTEGITENLYFQTNEKGLLTKVTINTQNIGCRRIHEFPRPPQPTPEEETWYEQELPPSFKEESENLKKPIK</sequence>
<dbReference type="Proteomes" id="UP000075391">
    <property type="component" value="Unassembled WGS sequence"/>
</dbReference>
<comment type="caution">
    <text evidence="3">The sequence shown here is derived from an EMBL/GenBank/DDBJ whole genome shotgun (WGS) entry which is preliminary data.</text>
</comment>
<dbReference type="AlphaFoldDB" id="A0A150WKM9"/>